<dbReference type="Proteomes" id="UP000188324">
    <property type="component" value="Chromosome"/>
</dbReference>
<feature type="domain" description="NADH:ubiquinone oxidoreductase 30kDa subunit" evidence="2">
    <location>
        <begin position="7"/>
        <end position="114"/>
    </location>
</feature>
<evidence type="ECO:0000256" key="1">
    <source>
        <dbReference type="ARBA" id="ARBA00007569"/>
    </source>
</evidence>
<dbReference type="GO" id="GO:0008137">
    <property type="term" value="F:NADH dehydrogenase (ubiquinone) activity"/>
    <property type="evidence" value="ECO:0007669"/>
    <property type="project" value="InterPro"/>
</dbReference>
<proteinExistence type="inferred from homology"/>
<evidence type="ECO:0000313" key="3">
    <source>
        <dbReference type="EMBL" id="AQP43866.1"/>
    </source>
</evidence>
<dbReference type="PANTHER" id="PTHR10884:SF14">
    <property type="entry name" value="NADH DEHYDROGENASE [UBIQUINONE] IRON-SULFUR PROTEIN 3, MITOCHONDRIAL"/>
    <property type="match status" value="1"/>
</dbReference>
<evidence type="ECO:0000259" key="2">
    <source>
        <dbReference type="Pfam" id="PF00329"/>
    </source>
</evidence>
<dbReference type="EMBL" id="CP019605">
    <property type="protein sequence ID" value="AQP43866.1"/>
    <property type="molecule type" value="Genomic_DNA"/>
</dbReference>
<dbReference type="Pfam" id="PF00329">
    <property type="entry name" value="Complex1_30kDa"/>
    <property type="match status" value="1"/>
</dbReference>
<dbReference type="RefSeq" id="WP_162274474.1">
    <property type="nucleotide sequence ID" value="NZ_CP019605.1"/>
</dbReference>
<dbReference type="Gene3D" id="3.30.460.80">
    <property type="entry name" value="NADH:ubiquinone oxidoreductase, 30kDa subunit"/>
    <property type="match status" value="1"/>
</dbReference>
<reference evidence="3 4" key="1">
    <citation type="journal article" date="2016" name="Int. J. Syst. Evol. Microbiol.">
        <title>Tessaracoccus flavus sp. nov., isolated from the drainage system of a lindane-producing factory.</title>
        <authorList>
            <person name="Kumari R."/>
            <person name="Singh P."/>
            <person name="Schumann P."/>
            <person name="Lal R."/>
        </authorList>
    </citation>
    <scope>NUCLEOTIDE SEQUENCE [LARGE SCALE GENOMIC DNA]</scope>
    <source>
        <strain evidence="3 4">RP1T</strain>
    </source>
</reference>
<dbReference type="STRING" id="1610493.RPIT_02745"/>
<dbReference type="SUPFAM" id="SSF143243">
    <property type="entry name" value="Nqo5-like"/>
    <property type="match status" value="1"/>
</dbReference>
<dbReference type="AlphaFoldDB" id="A0A1Q2CCN9"/>
<name>A0A1Q2CCN9_9ACTN</name>
<keyword evidence="4" id="KW-1185">Reference proteome</keyword>
<dbReference type="InterPro" id="IPR037232">
    <property type="entry name" value="NADH_quin_OxRdtase_su_C/D-like"/>
</dbReference>
<dbReference type="KEGG" id="tfl:RPIT_02745"/>
<organism evidence="3 4">
    <name type="scientific">Tessaracoccus flavus</name>
    <dbReference type="NCBI Taxonomy" id="1610493"/>
    <lineage>
        <taxon>Bacteria</taxon>
        <taxon>Bacillati</taxon>
        <taxon>Actinomycetota</taxon>
        <taxon>Actinomycetes</taxon>
        <taxon>Propionibacteriales</taxon>
        <taxon>Propionibacteriaceae</taxon>
        <taxon>Tessaracoccus</taxon>
    </lineage>
</organism>
<protein>
    <recommendedName>
        <fullName evidence="2">NADH:ubiquinone oxidoreductase 30kDa subunit domain-containing protein</fullName>
    </recommendedName>
</protein>
<dbReference type="InterPro" id="IPR001268">
    <property type="entry name" value="NADH_UbQ_OxRdtase_30kDa_su"/>
</dbReference>
<dbReference type="PANTHER" id="PTHR10884">
    <property type="entry name" value="NADH DEHYDROGENASE UBIQUINONE IRON-SULFUR PROTEIN 3"/>
    <property type="match status" value="1"/>
</dbReference>
<gene>
    <name evidence="3" type="ORF">RPIT_02745</name>
</gene>
<comment type="similarity">
    <text evidence="1">Belongs to the complex I 30 kDa subunit family.</text>
</comment>
<sequence length="171" mass="18618">MPVTWRAEVEAAREAGFTFLANLTAVDEVGHSDHIRVLLWLERPDDGEPARIEALVDRDRPSLPDIADIFPGAAWLQRQVHDFFGVEFNGGDNRPLIHHGGGAPLRKDVLLEQRQEVHWPGALEPGESDAAPGRRKLVPPGVPDPSLLADPAATAADIALSATGARVRRVR</sequence>
<accession>A0A1Q2CCN9</accession>
<evidence type="ECO:0000313" key="4">
    <source>
        <dbReference type="Proteomes" id="UP000188324"/>
    </source>
</evidence>